<comment type="caution">
    <text evidence="1">The sequence shown here is derived from an EMBL/GenBank/DDBJ whole genome shotgun (WGS) entry which is preliminary data.</text>
</comment>
<proteinExistence type="predicted"/>
<dbReference type="Proteomes" id="UP000473008">
    <property type="component" value="Unassembled WGS sequence"/>
</dbReference>
<accession>A0A6M1RJC9</accession>
<dbReference type="AlphaFoldDB" id="A0A6M1RJC9"/>
<name>A0A6M1RJC9_9GAMM</name>
<organism evidence="1 2">
    <name type="scientific">Grimontia sedimenti</name>
    <dbReference type="NCBI Taxonomy" id="2711294"/>
    <lineage>
        <taxon>Bacteria</taxon>
        <taxon>Pseudomonadati</taxon>
        <taxon>Pseudomonadota</taxon>
        <taxon>Gammaproteobacteria</taxon>
        <taxon>Vibrionales</taxon>
        <taxon>Vibrionaceae</taxon>
        <taxon>Grimontia</taxon>
    </lineage>
</organism>
<evidence type="ECO:0000313" key="2">
    <source>
        <dbReference type="Proteomes" id="UP000473008"/>
    </source>
</evidence>
<protein>
    <submittedName>
        <fullName evidence="1">Uncharacterized protein</fullName>
    </submittedName>
</protein>
<sequence>MPKSLHLIWEEQQYAPTEMKRGIFRNDAGAADLQAVECSLLSDGEVKWIRGPSWLIPKSSANKSHLGHVKDITESITLADPMVSKDSPGTTLKDALNDLGKGLITAPEAKNDFVLKPLNLSEQVKDFDKAFWEDNYHWQDGIGPKGKSSSYIANAQAQFLRLTVSRSGDLNLPGSEVNGLSTNMSLTGSASAKVKLTLLSGEISFATYLPKKEGFHLEIAYIAQPDKAKKPERRKYNAGHFRLKLSTKIYGVAGASCMLSGNLAFGPSETQPGQIGVKGKAFKAPDYNAYVKGGHNVSTRDVNGPKIPQSISAQAGASIDVFAGVEAGGISSTEVSWLPPVVEVSGSQHNSDFIELGSISGQIAVNYGIGFSGELRIGFHNGQFFLITAARLVCGPGVSGKVAIKVNPVNADRVVDCLLAILKESGFKYVEVLGDIDVDGNNKDFEELNRVLTVAMALGLTFAEVLLLPTKTYNDYLQSVLEEDYAPMIAKHIVERPSSKVETWVKNLPPETLSRLFLSLSNKKYDTWRASPNTKYVPGFLEKDVKVLQDELLKAQAIVKIMEWISPIDGKDKDARCSQFEKSLILMEGNLESAKNRLERCRRFAEGWSTLAEFISNLDTVGLSDKSIESAKNIKIDFNAFAPKLCSRMNLYVNEKSYMAIVKDVILYRDTSSENYSEVSNKLKKDPNWKKKAWTIQ</sequence>
<dbReference type="RefSeq" id="WP_165018828.1">
    <property type="nucleotide sequence ID" value="NZ_JAALDL010000035.1"/>
</dbReference>
<gene>
    <name evidence="1" type="ORF">G5S52_23195</name>
</gene>
<keyword evidence="2" id="KW-1185">Reference proteome</keyword>
<reference evidence="1 2" key="1">
    <citation type="submission" date="2020-02" db="EMBL/GenBank/DDBJ databases">
        <title>The draft genome of Grimontia sedimenta sp. nov., isolated from benthic sediments near coral reefs south of Kuwait.</title>
        <authorList>
            <person name="Mahmoud H.M."/>
            <person name="Jose L."/>
            <person name="Eapen S."/>
        </authorList>
    </citation>
    <scope>NUCLEOTIDE SEQUENCE [LARGE SCALE GENOMIC DNA]</scope>
    <source>
        <strain evidence="1 2">S25</strain>
    </source>
</reference>
<dbReference type="EMBL" id="JAALDL010000035">
    <property type="protein sequence ID" value="NGO00411.1"/>
    <property type="molecule type" value="Genomic_DNA"/>
</dbReference>
<evidence type="ECO:0000313" key="1">
    <source>
        <dbReference type="EMBL" id="NGO00411.1"/>
    </source>
</evidence>